<name>A0A0A9GC27_ARUDO</name>
<dbReference type="EMBL" id="GBRH01175296">
    <property type="protein sequence ID" value="JAE22600.1"/>
    <property type="molecule type" value="Transcribed_RNA"/>
</dbReference>
<organism evidence="1">
    <name type="scientific">Arundo donax</name>
    <name type="common">Giant reed</name>
    <name type="synonym">Donax arundinaceus</name>
    <dbReference type="NCBI Taxonomy" id="35708"/>
    <lineage>
        <taxon>Eukaryota</taxon>
        <taxon>Viridiplantae</taxon>
        <taxon>Streptophyta</taxon>
        <taxon>Embryophyta</taxon>
        <taxon>Tracheophyta</taxon>
        <taxon>Spermatophyta</taxon>
        <taxon>Magnoliopsida</taxon>
        <taxon>Liliopsida</taxon>
        <taxon>Poales</taxon>
        <taxon>Poaceae</taxon>
        <taxon>PACMAD clade</taxon>
        <taxon>Arundinoideae</taxon>
        <taxon>Arundineae</taxon>
        <taxon>Arundo</taxon>
    </lineage>
</organism>
<dbReference type="AlphaFoldDB" id="A0A0A9GC27"/>
<proteinExistence type="predicted"/>
<reference evidence="1" key="2">
    <citation type="journal article" date="2015" name="Data Brief">
        <title>Shoot transcriptome of the giant reed, Arundo donax.</title>
        <authorList>
            <person name="Barrero R.A."/>
            <person name="Guerrero F.D."/>
            <person name="Moolhuijzen P."/>
            <person name="Goolsby J.A."/>
            <person name="Tidwell J."/>
            <person name="Bellgard S.E."/>
            <person name="Bellgard M.I."/>
        </authorList>
    </citation>
    <scope>NUCLEOTIDE SEQUENCE</scope>
    <source>
        <tissue evidence="1">Shoot tissue taken approximately 20 cm above the soil surface</tissue>
    </source>
</reference>
<evidence type="ECO:0000313" key="1">
    <source>
        <dbReference type="EMBL" id="JAE22600.1"/>
    </source>
</evidence>
<accession>A0A0A9GC27</accession>
<sequence length="168" mass="18600">MRALPQGLSLPERSLLYQALLLPSHISCGNMEDHLEIGAPLGQLAHMLHPHHIHIQGHIIPLVEVGGGGSINDDVEFSSHLCQLGPLHAEILIDDVSSQRNDLLLDEGLEPFAMLLPQKPKQLLPDHLSLHPLLGRCCIGCSHRKIDPLDVRLDPQYLLHQYLSEEAC</sequence>
<protein>
    <submittedName>
        <fullName evidence="1">Uncharacterized protein</fullName>
    </submittedName>
</protein>
<reference evidence="1" key="1">
    <citation type="submission" date="2014-09" db="EMBL/GenBank/DDBJ databases">
        <authorList>
            <person name="Magalhaes I.L.F."/>
            <person name="Oliveira U."/>
            <person name="Santos F.R."/>
            <person name="Vidigal T.H.D.A."/>
            <person name="Brescovit A.D."/>
            <person name="Santos A.J."/>
        </authorList>
    </citation>
    <scope>NUCLEOTIDE SEQUENCE</scope>
    <source>
        <tissue evidence="1">Shoot tissue taken approximately 20 cm above the soil surface</tissue>
    </source>
</reference>